<sequence>KVKDILNELTLENSKILADQIVDIGIEDEETLKDIVKEIFDKAIDEPNFGCLYAKLCQYINEELPKKQKWVNIRDTNNNIFRKFLLNLCQEEFENNKDNRWSDNDDNEKPVCEMTDEEKLEYSRKQSKRIKKKRRSLGNIPFIGELYMCQIITQKIIRFCFRTLFHQLQEPDEESVEYLCLLFRTVGNKNLMEWSRDWRRYFVEMAELSKNKALPSRMRFMLMDIIELRKNKWKSKGNGPKTIAEIH</sequence>
<comment type="caution">
    <text evidence="5">The sequence shown here is derived from an EMBL/GenBank/DDBJ whole genome shotgun (WGS) entry which is preliminary data.</text>
</comment>
<proteinExistence type="inferred from homology"/>
<dbReference type="Pfam" id="PF02854">
    <property type="entry name" value="MIF4G"/>
    <property type="match status" value="1"/>
</dbReference>
<dbReference type="InterPro" id="IPR003890">
    <property type="entry name" value="MIF4G-like_typ-3"/>
</dbReference>
<accession>A0A1Y2ETU8</accession>
<evidence type="ECO:0000259" key="4">
    <source>
        <dbReference type="SMART" id="SM00543"/>
    </source>
</evidence>
<organism evidence="5 6">
    <name type="scientific">Neocallimastix californiae</name>
    <dbReference type="NCBI Taxonomy" id="1754190"/>
    <lineage>
        <taxon>Eukaryota</taxon>
        <taxon>Fungi</taxon>
        <taxon>Fungi incertae sedis</taxon>
        <taxon>Chytridiomycota</taxon>
        <taxon>Chytridiomycota incertae sedis</taxon>
        <taxon>Neocallimastigomycetes</taxon>
        <taxon>Neocallimastigales</taxon>
        <taxon>Neocallimastigaceae</taxon>
        <taxon>Neocallimastix</taxon>
    </lineage>
</organism>
<evidence type="ECO:0000256" key="1">
    <source>
        <dbReference type="ARBA" id="ARBA00005775"/>
    </source>
</evidence>
<dbReference type="GO" id="GO:0003729">
    <property type="term" value="F:mRNA binding"/>
    <property type="evidence" value="ECO:0007669"/>
    <property type="project" value="TreeGrafter"/>
</dbReference>
<dbReference type="STRING" id="1754190.A0A1Y2ETU8"/>
<dbReference type="SMART" id="SM00543">
    <property type="entry name" value="MIF4G"/>
    <property type="match status" value="1"/>
</dbReference>
<feature type="non-terminal residue" evidence="5">
    <location>
        <position position="1"/>
    </location>
</feature>
<comment type="similarity">
    <text evidence="1">Belongs to the eukaryotic initiation factor 4G family.</text>
</comment>
<dbReference type="PANTHER" id="PTHR23253:SF9">
    <property type="entry name" value="EUKARYOTIC TRANSLATION INITIATION FACTOR 4 GAMMA 2"/>
    <property type="match status" value="1"/>
</dbReference>
<dbReference type="GO" id="GO:0003743">
    <property type="term" value="F:translation initiation factor activity"/>
    <property type="evidence" value="ECO:0007669"/>
    <property type="project" value="UniProtKB-KW"/>
</dbReference>
<gene>
    <name evidence="5" type="ORF">LY90DRAFT_359455</name>
</gene>
<name>A0A1Y2ETU8_9FUNG</name>
<keyword evidence="2" id="KW-0396">Initiation factor</keyword>
<keyword evidence="6" id="KW-1185">Reference proteome</keyword>
<feature type="domain" description="MIF4G" evidence="4">
    <location>
        <begin position="1"/>
        <end position="232"/>
    </location>
</feature>
<dbReference type="AlphaFoldDB" id="A0A1Y2ETU8"/>
<dbReference type="GO" id="GO:0016281">
    <property type="term" value="C:eukaryotic translation initiation factor 4F complex"/>
    <property type="evidence" value="ECO:0007669"/>
    <property type="project" value="TreeGrafter"/>
</dbReference>
<feature type="non-terminal residue" evidence="5">
    <location>
        <position position="247"/>
    </location>
</feature>
<dbReference type="Gene3D" id="1.25.40.180">
    <property type="match status" value="1"/>
</dbReference>
<protein>
    <submittedName>
        <fullName evidence="5">ARM repeat-containing protein</fullName>
    </submittedName>
</protein>
<dbReference type="OrthoDB" id="514777at2759"/>
<reference evidence="5 6" key="1">
    <citation type="submission" date="2016-08" db="EMBL/GenBank/DDBJ databases">
        <title>A Parts List for Fungal Cellulosomes Revealed by Comparative Genomics.</title>
        <authorList>
            <consortium name="DOE Joint Genome Institute"/>
            <person name="Haitjema C.H."/>
            <person name="Gilmore S.P."/>
            <person name="Henske J.K."/>
            <person name="Solomon K.V."/>
            <person name="De Groot R."/>
            <person name="Kuo A."/>
            <person name="Mondo S.J."/>
            <person name="Salamov A.A."/>
            <person name="Labutti K."/>
            <person name="Zhao Z."/>
            <person name="Chiniquy J."/>
            <person name="Barry K."/>
            <person name="Brewer H.M."/>
            <person name="Purvine S.O."/>
            <person name="Wright A.T."/>
            <person name="Boxma B."/>
            <person name="Van Alen T."/>
            <person name="Hackstein J.H."/>
            <person name="Baker S.E."/>
            <person name="Grigoriev I.V."/>
            <person name="O'Malley M.A."/>
        </authorList>
    </citation>
    <scope>NUCLEOTIDE SEQUENCE [LARGE SCALE GENOMIC DNA]</scope>
    <source>
        <strain evidence="5 6">G1</strain>
    </source>
</reference>
<dbReference type="InterPro" id="IPR016024">
    <property type="entry name" value="ARM-type_fold"/>
</dbReference>
<evidence type="ECO:0000256" key="2">
    <source>
        <dbReference type="ARBA" id="ARBA00022540"/>
    </source>
</evidence>
<dbReference type="PANTHER" id="PTHR23253">
    <property type="entry name" value="EUKARYOTIC TRANSLATION INITIATION FACTOR 4 GAMMA"/>
    <property type="match status" value="1"/>
</dbReference>
<evidence type="ECO:0000313" key="6">
    <source>
        <dbReference type="Proteomes" id="UP000193920"/>
    </source>
</evidence>
<evidence type="ECO:0000256" key="3">
    <source>
        <dbReference type="ARBA" id="ARBA00022917"/>
    </source>
</evidence>
<dbReference type="Proteomes" id="UP000193920">
    <property type="component" value="Unassembled WGS sequence"/>
</dbReference>
<evidence type="ECO:0000313" key="5">
    <source>
        <dbReference type="EMBL" id="ORY74982.1"/>
    </source>
</evidence>
<keyword evidence="3" id="KW-0648">Protein biosynthesis</keyword>
<dbReference type="EMBL" id="MCOG01000027">
    <property type="protein sequence ID" value="ORY74982.1"/>
    <property type="molecule type" value="Genomic_DNA"/>
</dbReference>
<dbReference type="SUPFAM" id="SSF48371">
    <property type="entry name" value="ARM repeat"/>
    <property type="match status" value="1"/>
</dbReference>